<dbReference type="PANTHER" id="PTHR47626:SF4">
    <property type="entry name" value="SAM DOMAIN-CONTAINING PROTEIN"/>
    <property type="match status" value="1"/>
</dbReference>
<evidence type="ECO:0000313" key="2">
    <source>
        <dbReference type="Proteomes" id="UP000824120"/>
    </source>
</evidence>
<comment type="caution">
    <text evidence="1">The sequence shown here is derived from an EMBL/GenBank/DDBJ whole genome shotgun (WGS) entry which is preliminary data.</text>
</comment>
<reference evidence="1 2" key="1">
    <citation type="submission" date="2020-09" db="EMBL/GenBank/DDBJ databases">
        <title>De no assembly of potato wild relative species, Solanum commersonii.</title>
        <authorList>
            <person name="Cho K."/>
        </authorList>
    </citation>
    <scope>NUCLEOTIDE SEQUENCE [LARGE SCALE GENOMIC DNA]</scope>
    <source>
        <strain evidence="1">LZ3.2</strain>
        <tissue evidence="1">Leaf</tissue>
    </source>
</reference>
<keyword evidence="2" id="KW-1185">Reference proteome</keyword>
<name>A0A9J5WBP3_SOLCO</name>
<dbReference type="AlphaFoldDB" id="A0A9J5WBP3"/>
<proteinExistence type="predicted"/>
<accession>A0A9J5WBP3</accession>
<protein>
    <submittedName>
        <fullName evidence="1">Uncharacterized protein</fullName>
    </submittedName>
</protein>
<dbReference type="EMBL" id="JACXVP010000012">
    <property type="protein sequence ID" value="KAG5572358.1"/>
    <property type="molecule type" value="Genomic_DNA"/>
</dbReference>
<organism evidence="1 2">
    <name type="scientific">Solanum commersonii</name>
    <name type="common">Commerson's wild potato</name>
    <name type="synonym">Commerson's nightshade</name>
    <dbReference type="NCBI Taxonomy" id="4109"/>
    <lineage>
        <taxon>Eukaryota</taxon>
        <taxon>Viridiplantae</taxon>
        <taxon>Streptophyta</taxon>
        <taxon>Embryophyta</taxon>
        <taxon>Tracheophyta</taxon>
        <taxon>Spermatophyta</taxon>
        <taxon>Magnoliopsida</taxon>
        <taxon>eudicotyledons</taxon>
        <taxon>Gunneridae</taxon>
        <taxon>Pentapetalae</taxon>
        <taxon>asterids</taxon>
        <taxon>lamiids</taxon>
        <taxon>Solanales</taxon>
        <taxon>Solanaceae</taxon>
        <taxon>Solanoideae</taxon>
        <taxon>Solaneae</taxon>
        <taxon>Solanum</taxon>
    </lineage>
</organism>
<evidence type="ECO:0000313" key="1">
    <source>
        <dbReference type="EMBL" id="KAG5572358.1"/>
    </source>
</evidence>
<sequence>MVRRNKAWYLLSNFQRKWCYLERVSMLQILRFIRRCHMKWGDFIMSCRELRRIKDMFCELVLIGMSSTEVTGSRCGNNLVEMLGKAVYNRLLWSGPSPDSKHCRGLFLLSILTQFMSLVACLKGQQRVQQPWWTPSCISVVFKKTAKRNRQCRVVSLNLEP</sequence>
<gene>
    <name evidence="1" type="ORF">H5410_062124</name>
</gene>
<dbReference type="Proteomes" id="UP000824120">
    <property type="component" value="Chromosome 12"/>
</dbReference>
<dbReference type="PANTHER" id="PTHR47626">
    <property type="entry name" value="STERILE ALPHA MOTIF (SAM) DOMAIN-CONTAINING PROTEIN"/>
    <property type="match status" value="1"/>
</dbReference>